<reference evidence="1" key="1">
    <citation type="submission" date="2021-06" db="EMBL/GenBank/DDBJ databases">
        <authorList>
            <person name="Kallberg Y."/>
            <person name="Tangrot J."/>
            <person name="Rosling A."/>
        </authorList>
    </citation>
    <scope>NUCLEOTIDE SEQUENCE</scope>
    <source>
        <strain evidence="1">MA461A</strain>
    </source>
</reference>
<name>A0ACA9Q384_9GLOM</name>
<proteinExistence type="predicted"/>
<evidence type="ECO:0000313" key="1">
    <source>
        <dbReference type="EMBL" id="CAG8726963.1"/>
    </source>
</evidence>
<protein>
    <submittedName>
        <fullName evidence="1">15361_t:CDS:1</fullName>
    </submittedName>
</protein>
<sequence length="51" mass="5963">EASVDENNEGNMSMIWVEWLEHITEFHPIGWFDQPPVSATSAYYYIVHFSS</sequence>
<comment type="caution">
    <text evidence="1">The sequence shown here is derived from an EMBL/GenBank/DDBJ whole genome shotgun (WGS) entry which is preliminary data.</text>
</comment>
<accession>A0ACA9Q384</accession>
<feature type="non-terminal residue" evidence="1">
    <location>
        <position position="1"/>
    </location>
</feature>
<dbReference type="Proteomes" id="UP000789920">
    <property type="component" value="Unassembled WGS sequence"/>
</dbReference>
<dbReference type="EMBL" id="CAJVQC010024564">
    <property type="protein sequence ID" value="CAG8726963.1"/>
    <property type="molecule type" value="Genomic_DNA"/>
</dbReference>
<keyword evidence="2" id="KW-1185">Reference proteome</keyword>
<feature type="non-terminal residue" evidence="1">
    <location>
        <position position="51"/>
    </location>
</feature>
<organism evidence="1 2">
    <name type="scientific">Racocetra persica</name>
    <dbReference type="NCBI Taxonomy" id="160502"/>
    <lineage>
        <taxon>Eukaryota</taxon>
        <taxon>Fungi</taxon>
        <taxon>Fungi incertae sedis</taxon>
        <taxon>Mucoromycota</taxon>
        <taxon>Glomeromycotina</taxon>
        <taxon>Glomeromycetes</taxon>
        <taxon>Diversisporales</taxon>
        <taxon>Gigasporaceae</taxon>
        <taxon>Racocetra</taxon>
    </lineage>
</organism>
<evidence type="ECO:0000313" key="2">
    <source>
        <dbReference type="Proteomes" id="UP000789920"/>
    </source>
</evidence>
<gene>
    <name evidence="1" type="ORF">RPERSI_LOCUS11786</name>
</gene>